<dbReference type="PIRSF" id="PIRSF036427">
    <property type="entry name" value="Precrrn-2_mtase"/>
    <property type="match status" value="1"/>
</dbReference>
<dbReference type="InterPro" id="IPR006364">
    <property type="entry name" value="CobI/CbiL/CobIJ_dom"/>
</dbReference>
<proteinExistence type="inferred from homology"/>
<evidence type="ECO:0000256" key="4">
    <source>
        <dbReference type="ARBA" id="ARBA00022603"/>
    </source>
</evidence>
<keyword evidence="4" id="KW-0489">Methyltransferase</keyword>
<name>F3ZW47_MAHA5</name>
<dbReference type="InterPro" id="IPR014777">
    <property type="entry name" value="4pyrrole_Mease_sub1"/>
</dbReference>
<reference evidence="9 10" key="2">
    <citation type="journal article" date="2011" name="Stand. Genomic Sci.">
        <title>Complete genome sequence of Mahella australiensis type strain (50-1 BON).</title>
        <authorList>
            <person name="Sikorski J."/>
            <person name="Teshima H."/>
            <person name="Nolan M."/>
            <person name="Lucas S."/>
            <person name="Hammon N."/>
            <person name="Deshpande S."/>
            <person name="Cheng J.F."/>
            <person name="Pitluck S."/>
            <person name="Liolios K."/>
            <person name="Pagani I."/>
            <person name="Ivanova N."/>
            <person name="Huntemann M."/>
            <person name="Mavromatis K."/>
            <person name="Ovchinikova G."/>
            <person name="Pati A."/>
            <person name="Tapia R."/>
            <person name="Han C."/>
            <person name="Goodwin L."/>
            <person name="Chen A."/>
            <person name="Palaniappan K."/>
            <person name="Land M."/>
            <person name="Hauser L."/>
            <person name="Ngatchou-Djao O.D."/>
            <person name="Rohde M."/>
            <person name="Pukall R."/>
            <person name="Spring S."/>
            <person name="Abt B."/>
            <person name="Goker M."/>
            <person name="Detter J.C."/>
            <person name="Woyke T."/>
            <person name="Bristow J."/>
            <person name="Markowitz V."/>
            <person name="Hugenholtz P."/>
            <person name="Eisen J.A."/>
            <person name="Kyrpides N.C."/>
            <person name="Klenk H.P."/>
            <person name="Lapidus A."/>
        </authorList>
    </citation>
    <scope>NUCLEOTIDE SEQUENCE [LARGE SCALE GENOMIC DNA]</scope>
    <source>
        <strain evidence="10">DSM 15567 / CIP 107919 / 50-1 BON</strain>
    </source>
</reference>
<dbReference type="STRING" id="697281.Mahau_1233"/>
<dbReference type="PANTHER" id="PTHR43467">
    <property type="entry name" value="COBALT-PRECORRIN-2 C(20)-METHYLTRANSFERASE"/>
    <property type="match status" value="1"/>
</dbReference>
<keyword evidence="3" id="KW-0169">Cobalamin biosynthesis</keyword>
<dbReference type="KEGG" id="mas:Mahau_1233"/>
<keyword evidence="5" id="KW-0808">Transferase</keyword>
<dbReference type="eggNOG" id="COG2243">
    <property type="taxonomic scope" value="Bacteria"/>
</dbReference>
<dbReference type="EMBL" id="CP002360">
    <property type="protein sequence ID" value="AEE96427.1"/>
    <property type="molecule type" value="Genomic_DNA"/>
</dbReference>
<dbReference type="Pfam" id="PF00590">
    <property type="entry name" value="TP_methylase"/>
    <property type="match status" value="1"/>
</dbReference>
<organism evidence="9 10">
    <name type="scientific">Mahella australiensis (strain DSM 15567 / CIP 107919 / 50-1 BON)</name>
    <dbReference type="NCBI Taxonomy" id="697281"/>
    <lineage>
        <taxon>Bacteria</taxon>
        <taxon>Bacillati</taxon>
        <taxon>Bacillota</taxon>
        <taxon>Clostridia</taxon>
        <taxon>Thermoanaerobacterales</taxon>
        <taxon>Thermoanaerobacterales Family IV. Incertae Sedis</taxon>
        <taxon>Mahella</taxon>
    </lineage>
</organism>
<dbReference type="InterPro" id="IPR000878">
    <property type="entry name" value="4pyrrol_Mease"/>
</dbReference>
<feature type="domain" description="Tetrapyrrole methylase" evidence="8">
    <location>
        <begin position="4"/>
        <end position="209"/>
    </location>
</feature>
<protein>
    <submittedName>
        <fullName evidence="9">Precorrin-2 C20-methyltransferase</fullName>
    </submittedName>
</protein>
<keyword evidence="10" id="KW-1185">Reference proteome</keyword>
<dbReference type="Gene3D" id="3.30.950.10">
    <property type="entry name" value="Methyltransferase, Cobalt-precorrin-4 Transmethylase, Domain 2"/>
    <property type="match status" value="1"/>
</dbReference>
<dbReference type="PANTHER" id="PTHR43467:SF2">
    <property type="entry name" value="COBALT-PRECORRIN-2 C(20)-METHYLTRANSFERASE"/>
    <property type="match status" value="1"/>
</dbReference>
<dbReference type="GO" id="GO:0030788">
    <property type="term" value="F:precorrin-2 C20-methyltransferase activity"/>
    <property type="evidence" value="ECO:0007669"/>
    <property type="project" value="InterPro"/>
</dbReference>
<dbReference type="InterPro" id="IPR012382">
    <property type="entry name" value="CobI/CbiL"/>
</dbReference>
<evidence type="ECO:0000256" key="1">
    <source>
        <dbReference type="ARBA" id="ARBA00004953"/>
    </source>
</evidence>
<evidence type="ECO:0000313" key="10">
    <source>
        <dbReference type="Proteomes" id="UP000008457"/>
    </source>
</evidence>
<reference evidence="10" key="1">
    <citation type="submission" date="2010-11" db="EMBL/GenBank/DDBJ databases">
        <title>The complete genome of Mahella australiensis DSM 15567.</title>
        <authorList>
            <consortium name="US DOE Joint Genome Institute (JGI-PGF)"/>
            <person name="Lucas S."/>
            <person name="Copeland A."/>
            <person name="Lapidus A."/>
            <person name="Bruce D."/>
            <person name="Goodwin L."/>
            <person name="Pitluck S."/>
            <person name="Kyrpides N."/>
            <person name="Mavromatis K."/>
            <person name="Pagani I."/>
            <person name="Ivanova N."/>
            <person name="Teshima H."/>
            <person name="Brettin T."/>
            <person name="Detter J.C."/>
            <person name="Han C."/>
            <person name="Tapia R."/>
            <person name="Land M."/>
            <person name="Hauser L."/>
            <person name="Markowitz V."/>
            <person name="Cheng J.-F."/>
            <person name="Hugenholtz P."/>
            <person name="Woyke T."/>
            <person name="Wu D."/>
            <person name="Spring S."/>
            <person name="Pukall R."/>
            <person name="Steenblock K."/>
            <person name="Schneider S."/>
            <person name="Klenk H.-P."/>
            <person name="Eisen J.A."/>
        </authorList>
    </citation>
    <scope>NUCLEOTIDE SEQUENCE [LARGE SCALE GENOMIC DNA]</scope>
    <source>
        <strain evidence="10">DSM 15567 / CIP 107919 / 50-1 BON</strain>
    </source>
</reference>
<dbReference type="HOGENOM" id="CLU_076014_2_1_9"/>
<dbReference type="InterPro" id="IPR014776">
    <property type="entry name" value="4pyrrole_Mease_sub2"/>
</dbReference>
<dbReference type="GO" id="GO:0032259">
    <property type="term" value="P:methylation"/>
    <property type="evidence" value="ECO:0007669"/>
    <property type="project" value="UniProtKB-KW"/>
</dbReference>
<evidence type="ECO:0000256" key="6">
    <source>
        <dbReference type="ARBA" id="ARBA00022691"/>
    </source>
</evidence>
<dbReference type="RefSeq" id="WP_013780857.1">
    <property type="nucleotide sequence ID" value="NC_015520.1"/>
</dbReference>
<dbReference type="Proteomes" id="UP000008457">
    <property type="component" value="Chromosome"/>
</dbReference>
<dbReference type="UniPathway" id="UPA00148"/>
<dbReference type="SUPFAM" id="SSF53790">
    <property type="entry name" value="Tetrapyrrole methylase"/>
    <property type="match status" value="1"/>
</dbReference>
<evidence type="ECO:0000256" key="2">
    <source>
        <dbReference type="ARBA" id="ARBA00005879"/>
    </source>
</evidence>
<dbReference type="NCBIfam" id="TIGR01467">
    <property type="entry name" value="cobI_cbiL"/>
    <property type="match status" value="1"/>
</dbReference>
<sequence>MKGRLYGVGVGPGDPELISIKACRILQMADVLAAPSSSVEGTDIALDIASYYIKPSTEILHLPFPMTSDRTVLEQQWDKNARSLQERLDLGQNVAFVTIGDPMIYSTYIYMLQRLAQLGYDIETIPGIPSFCASAAAAQMPLGKGGDAITIIPGDPQKVLDAQSGISSTLVFMKPSGHGRKIARMLAQAGYRNVTLISHAGQRGQKIWRDISAADWEDIDYMSIIIARKDE</sequence>
<keyword evidence="6" id="KW-0949">S-adenosyl-L-methionine</keyword>
<dbReference type="GO" id="GO:0009236">
    <property type="term" value="P:cobalamin biosynthetic process"/>
    <property type="evidence" value="ECO:0007669"/>
    <property type="project" value="UniProtKB-UniRule"/>
</dbReference>
<comment type="similarity">
    <text evidence="2 7">Belongs to the precorrin methyltransferase family.</text>
</comment>
<evidence type="ECO:0000313" key="9">
    <source>
        <dbReference type="EMBL" id="AEE96427.1"/>
    </source>
</evidence>
<dbReference type="InterPro" id="IPR035996">
    <property type="entry name" value="4pyrrol_Methylase_sf"/>
</dbReference>
<dbReference type="CDD" id="cd11645">
    <property type="entry name" value="Precorrin_2_C20_MT"/>
    <property type="match status" value="1"/>
</dbReference>
<accession>F3ZW47</accession>
<evidence type="ECO:0000256" key="3">
    <source>
        <dbReference type="ARBA" id="ARBA00022573"/>
    </source>
</evidence>
<evidence type="ECO:0000256" key="5">
    <source>
        <dbReference type="ARBA" id="ARBA00022679"/>
    </source>
</evidence>
<dbReference type="AlphaFoldDB" id="F3ZW47"/>
<gene>
    <name evidence="9" type="ordered locus">Mahau_1233</name>
</gene>
<dbReference type="Gene3D" id="3.40.1010.10">
    <property type="entry name" value="Cobalt-precorrin-4 Transmethylase, Domain 1"/>
    <property type="match status" value="1"/>
</dbReference>
<comment type="pathway">
    <text evidence="1">Cofactor biosynthesis; adenosylcobalamin biosynthesis.</text>
</comment>
<evidence type="ECO:0000256" key="7">
    <source>
        <dbReference type="PIRNR" id="PIRNR036427"/>
    </source>
</evidence>
<evidence type="ECO:0000259" key="8">
    <source>
        <dbReference type="Pfam" id="PF00590"/>
    </source>
</evidence>